<evidence type="ECO:0000313" key="2">
    <source>
        <dbReference type="Proteomes" id="UP000466388"/>
    </source>
</evidence>
<keyword evidence="2" id="KW-1185">Reference proteome</keyword>
<comment type="caution">
    <text evidence="1">The sequence shown here is derived from an EMBL/GenBank/DDBJ whole genome shotgun (WGS) entry which is preliminary data.</text>
</comment>
<protein>
    <submittedName>
        <fullName evidence="1">Uncharacterized protein</fullName>
    </submittedName>
</protein>
<proteinExistence type="predicted"/>
<sequence length="57" mass="6617">MMDLISYLKDQIDFLTEQFNQAETDKNTTMKYIVESRLDEAKKIQKAIDDGEITSIS</sequence>
<gene>
    <name evidence="1" type="ORF">GM612_10620</name>
</gene>
<dbReference type="AlphaFoldDB" id="A0A7X2XY56"/>
<dbReference type="Proteomes" id="UP000466388">
    <property type="component" value="Unassembled WGS sequence"/>
</dbReference>
<organism evidence="1 2">
    <name type="scientific">Secundilactobacillus folii</name>
    <dbReference type="NCBI Taxonomy" id="2678357"/>
    <lineage>
        <taxon>Bacteria</taxon>
        <taxon>Bacillati</taxon>
        <taxon>Bacillota</taxon>
        <taxon>Bacilli</taxon>
        <taxon>Lactobacillales</taxon>
        <taxon>Lactobacillaceae</taxon>
        <taxon>Secundilactobacillus</taxon>
    </lineage>
</organism>
<name>A0A7X2XY56_9LACO</name>
<dbReference type="EMBL" id="WNJO01000016">
    <property type="protein sequence ID" value="MTV83068.1"/>
    <property type="molecule type" value="Genomic_DNA"/>
</dbReference>
<dbReference type="RefSeq" id="WP_155432332.1">
    <property type="nucleotide sequence ID" value="NZ_WNJO01000016.1"/>
</dbReference>
<accession>A0A7X2XY56</accession>
<reference evidence="1 2" key="1">
    <citation type="submission" date="2019-11" db="EMBL/GenBank/DDBJ databases">
        <title>Lactobacillus sp. nov. CRM56-3, isolated from fermented tea leaves.</title>
        <authorList>
            <person name="Phuengjayaem S."/>
            <person name="Tanasupawat S."/>
        </authorList>
    </citation>
    <scope>NUCLEOTIDE SEQUENCE [LARGE SCALE GENOMIC DNA]</scope>
    <source>
        <strain evidence="1 2">CRM56-3</strain>
    </source>
</reference>
<evidence type="ECO:0000313" key="1">
    <source>
        <dbReference type="EMBL" id="MTV83068.1"/>
    </source>
</evidence>